<dbReference type="AlphaFoldDB" id="A0A2T3J5T3"/>
<protein>
    <submittedName>
        <fullName evidence="1">Uncharacterized protein</fullName>
    </submittedName>
</protein>
<gene>
    <name evidence="1" type="ORF">C9J12_29565</name>
</gene>
<comment type="caution">
    <text evidence="1">The sequence shown here is derived from an EMBL/GenBank/DDBJ whole genome shotgun (WGS) entry which is preliminary data.</text>
</comment>
<organism evidence="1 2">
    <name type="scientific">Photobacterium frigidiphilum</name>
    <dbReference type="NCBI Taxonomy" id="264736"/>
    <lineage>
        <taxon>Bacteria</taxon>
        <taxon>Pseudomonadati</taxon>
        <taxon>Pseudomonadota</taxon>
        <taxon>Gammaproteobacteria</taxon>
        <taxon>Vibrionales</taxon>
        <taxon>Vibrionaceae</taxon>
        <taxon>Photobacterium</taxon>
    </lineage>
</organism>
<dbReference type="EMBL" id="PYMJ01000082">
    <property type="protein sequence ID" value="PSU41561.1"/>
    <property type="molecule type" value="Genomic_DNA"/>
</dbReference>
<proteinExistence type="predicted"/>
<reference evidence="1 2" key="1">
    <citation type="submission" date="2018-01" db="EMBL/GenBank/DDBJ databases">
        <title>Whole genome sequencing of Histamine producing bacteria.</title>
        <authorList>
            <person name="Butler K."/>
        </authorList>
    </citation>
    <scope>NUCLEOTIDE SEQUENCE [LARGE SCALE GENOMIC DNA]</scope>
    <source>
        <strain evidence="1 2">JCM 12947</strain>
    </source>
</reference>
<accession>A0A2T3J5T3</accession>
<evidence type="ECO:0000313" key="2">
    <source>
        <dbReference type="Proteomes" id="UP000240987"/>
    </source>
</evidence>
<keyword evidence="2" id="KW-1185">Reference proteome</keyword>
<name>A0A2T3J5T3_9GAMM</name>
<sequence length="73" mass="8080">MEVVTSNISCTTANSPSSPYFIPKLRSKTCQLDVFLMFQSLDESKDALKNLALTVTSSKSQKRLIIQAKNKAL</sequence>
<dbReference type="Proteomes" id="UP000240987">
    <property type="component" value="Unassembled WGS sequence"/>
</dbReference>
<evidence type="ECO:0000313" key="1">
    <source>
        <dbReference type="EMBL" id="PSU41561.1"/>
    </source>
</evidence>